<gene>
    <name evidence="1" type="ORF">DC045_13120</name>
</gene>
<feature type="non-terminal residue" evidence="1">
    <location>
        <position position="1"/>
    </location>
</feature>
<dbReference type="InterPro" id="IPR037107">
    <property type="entry name" value="Put_OMP_sf"/>
</dbReference>
<protein>
    <submittedName>
        <fullName evidence="1">DUF2219 domain-containing protein</fullName>
    </submittedName>
</protein>
<dbReference type="EMBL" id="DNNA01000210">
    <property type="protein sequence ID" value="HBC35224.1"/>
    <property type="molecule type" value="Genomic_DNA"/>
</dbReference>
<dbReference type="AlphaFoldDB" id="A0A352IUU1"/>
<evidence type="ECO:0000313" key="2">
    <source>
        <dbReference type="Proteomes" id="UP000263489"/>
    </source>
</evidence>
<dbReference type="InterPro" id="IPR018707">
    <property type="entry name" value="LpxR"/>
</dbReference>
<dbReference type="Pfam" id="PF09982">
    <property type="entry name" value="LpxR"/>
    <property type="match status" value="1"/>
</dbReference>
<dbReference type="Proteomes" id="UP000263489">
    <property type="component" value="Unassembled WGS sequence"/>
</dbReference>
<sequence>WVGDAQVGAALTWDRWQIAYTYLWRSEEFEEKDGVDQFGSIVLSTWL</sequence>
<dbReference type="Gene3D" id="2.40.128.140">
    <property type="entry name" value="Outer membrane protein"/>
    <property type="match status" value="1"/>
</dbReference>
<accession>A0A352IUU1</accession>
<organism evidence="1 2">
    <name type="scientific">Marinobacter adhaerens</name>
    <dbReference type="NCBI Taxonomy" id="1033846"/>
    <lineage>
        <taxon>Bacteria</taxon>
        <taxon>Pseudomonadati</taxon>
        <taxon>Pseudomonadota</taxon>
        <taxon>Gammaproteobacteria</taxon>
        <taxon>Pseudomonadales</taxon>
        <taxon>Marinobacteraceae</taxon>
        <taxon>Marinobacter</taxon>
    </lineage>
</organism>
<name>A0A352IUU1_9GAMM</name>
<reference evidence="1 2" key="1">
    <citation type="journal article" date="2018" name="Nat. Biotechnol.">
        <title>A standardized bacterial taxonomy based on genome phylogeny substantially revises the tree of life.</title>
        <authorList>
            <person name="Parks D.H."/>
            <person name="Chuvochina M."/>
            <person name="Waite D.W."/>
            <person name="Rinke C."/>
            <person name="Skarshewski A."/>
            <person name="Chaumeil P.A."/>
            <person name="Hugenholtz P."/>
        </authorList>
    </citation>
    <scope>NUCLEOTIDE SEQUENCE [LARGE SCALE GENOMIC DNA]</scope>
    <source>
        <strain evidence="1">UBA9380</strain>
    </source>
</reference>
<evidence type="ECO:0000313" key="1">
    <source>
        <dbReference type="EMBL" id="HBC35224.1"/>
    </source>
</evidence>
<proteinExistence type="predicted"/>
<comment type="caution">
    <text evidence="1">The sequence shown here is derived from an EMBL/GenBank/DDBJ whole genome shotgun (WGS) entry which is preliminary data.</text>
</comment>